<sequence>MHRGCGFAPTRGPHCLIRPRVRRGCGRGSCGSKRGLTGPARLHCRGASVDGTPSCPIRGPPTAELTV</sequence>
<accession>A0AAV7Q102</accession>
<comment type="caution">
    <text evidence="1">The sequence shown here is derived from an EMBL/GenBank/DDBJ whole genome shotgun (WGS) entry which is preliminary data.</text>
</comment>
<reference evidence="1" key="1">
    <citation type="journal article" date="2022" name="bioRxiv">
        <title>Sequencing and chromosome-scale assembly of the giantPleurodeles waltlgenome.</title>
        <authorList>
            <person name="Brown T."/>
            <person name="Elewa A."/>
            <person name="Iarovenko S."/>
            <person name="Subramanian E."/>
            <person name="Araus A.J."/>
            <person name="Petzold A."/>
            <person name="Susuki M."/>
            <person name="Suzuki K.-i.T."/>
            <person name="Hayashi T."/>
            <person name="Toyoda A."/>
            <person name="Oliveira C."/>
            <person name="Osipova E."/>
            <person name="Leigh N.D."/>
            <person name="Simon A."/>
            <person name="Yun M.H."/>
        </authorList>
    </citation>
    <scope>NUCLEOTIDE SEQUENCE</scope>
    <source>
        <strain evidence="1">20211129_DDA</strain>
        <tissue evidence="1">Liver</tissue>
    </source>
</reference>
<name>A0AAV7Q102_PLEWA</name>
<dbReference type="Proteomes" id="UP001066276">
    <property type="component" value="Chromosome 7"/>
</dbReference>
<protein>
    <submittedName>
        <fullName evidence="1">Uncharacterized protein</fullName>
    </submittedName>
</protein>
<proteinExistence type="predicted"/>
<evidence type="ECO:0000313" key="1">
    <source>
        <dbReference type="EMBL" id="KAJ1132925.1"/>
    </source>
</evidence>
<evidence type="ECO:0000313" key="2">
    <source>
        <dbReference type="Proteomes" id="UP001066276"/>
    </source>
</evidence>
<keyword evidence="2" id="KW-1185">Reference proteome</keyword>
<gene>
    <name evidence="1" type="ORF">NDU88_011226</name>
</gene>
<dbReference type="EMBL" id="JANPWB010000011">
    <property type="protein sequence ID" value="KAJ1132925.1"/>
    <property type="molecule type" value="Genomic_DNA"/>
</dbReference>
<organism evidence="1 2">
    <name type="scientific">Pleurodeles waltl</name>
    <name type="common">Iberian ribbed newt</name>
    <dbReference type="NCBI Taxonomy" id="8319"/>
    <lineage>
        <taxon>Eukaryota</taxon>
        <taxon>Metazoa</taxon>
        <taxon>Chordata</taxon>
        <taxon>Craniata</taxon>
        <taxon>Vertebrata</taxon>
        <taxon>Euteleostomi</taxon>
        <taxon>Amphibia</taxon>
        <taxon>Batrachia</taxon>
        <taxon>Caudata</taxon>
        <taxon>Salamandroidea</taxon>
        <taxon>Salamandridae</taxon>
        <taxon>Pleurodelinae</taxon>
        <taxon>Pleurodeles</taxon>
    </lineage>
</organism>
<dbReference type="AlphaFoldDB" id="A0AAV7Q102"/>